<accession>A0ABT7ZXA9</accession>
<dbReference type="PANTHER" id="PTHR30024:SF47">
    <property type="entry name" value="TAURINE-BINDING PERIPLASMIC PROTEIN"/>
    <property type="match status" value="1"/>
</dbReference>
<evidence type="ECO:0000313" key="5">
    <source>
        <dbReference type="EMBL" id="MDN3493636.1"/>
    </source>
</evidence>
<evidence type="ECO:0000256" key="3">
    <source>
        <dbReference type="ARBA" id="ARBA00022729"/>
    </source>
</evidence>
<sequence length="284" mass="32560">MKKVNIGGVPEHFNLAWYLTLKNGEYKDKNINLRWHDYHGGTGEMNKALRSGEIDMAVILTEGIIKDIIDGNPSKIVQTFVETPLNWGIHVANGSSFKTIEDIKGKKAAISRYGSGSHLMAYINAKHNNWNLDKDLNFEVIKNLDGAIRGLTEGKADYFMWEKFTTKPIVDNGVFRRIANLPTPWPCFVIAVRDEFIANHEDELKIILDIINKTTADFKSIPNIDKTIANRYEQELEDVQEWLSLTEWSQTILDKETVENVQEQLFDLNIIPEKVKYSELIHKI</sequence>
<dbReference type="Gene3D" id="3.40.190.10">
    <property type="entry name" value="Periplasmic binding protein-like II"/>
    <property type="match status" value="2"/>
</dbReference>
<dbReference type="Proteomes" id="UP001231197">
    <property type="component" value="Unassembled WGS sequence"/>
</dbReference>
<dbReference type="PANTHER" id="PTHR30024">
    <property type="entry name" value="ALIPHATIC SULFONATES-BINDING PROTEIN-RELATED"/>
    <property type="match status" value="1"/>
</dbReference>
<comment type="subcellular location">
    <subcellularLocation>
        <location evidence="1">Periplasm</location>
    </subcellularLocation>
</comment>
<dbReference type="Pfam" id="PF22384">
    <property type="entry name" value="PBP2_Ca3427_like"/>
    <property type="match status" value="1"/>
</dbReference>
<organism evidence="5 6">
    <name type="scientific">Winogradskyella bathintestinalis</name>
    <dbReference type="NCBI Taxonomy" id="3035208"/>
    <lineage>
        <taxon>Bacteria</taxon>
        <taxon>Pseudomonadati</taxon>
        <taxon>Bacteroidota</taxon>
        <taxon>Flavobacteriia</taxon>
        <taxon>Flavobacteriales</taxon>
        <taxon>Flavobacteriaceae</taxon>
        <taxon>Winogradskyella</taxon>
    </lineage>
</organism>
<proteinExistence type="inferred from homology"/>
<evidence type="ECO:0000256" key="1">
    <source>
        <dbReference type="ARBA" id="ARBA00004418"/>
    </source>
</evidence>
<comment type="caution">
    <text evidence="5">The sequence shown here is derived from an EMBL/GenBank/DDBJ whole genome shotgun (WGS) entry which is preliminary data.</text>
</comment>
<evidence type="ECO:0000256" key="2">
    <source>
        <dbReference type="ARBA" id="ARBA00010742"/>
    </source>
</evidence>
<evidence type="ECO:0000313" key="6">
    <source>
        <dbReference type="Proteomes" id="UP001231197"/>
    </source>
</evidence>
<name>A0ABT7ZXA9_9FLAO</name>
<evidence type="ECO:0000259" key="4">
    <source>
        <dbReference type="Pfam" id="PF22384"/>
    </source>
</evidence>
<gene>
    <name evidence="5" type="ORF">QMA06_13000</name>
</gene>
<feature type="domain" description="Ca3427-like PBP 2" evidence="4">
    <location>
        <begin position="92"/>
        <end position="180"/>
    </location>
</feature>
<dbReference type="CDD" id="cd13637">
    <property type="entry name" value="PBP2_Ca3427_like"/>
    <property type="match status" value="1"/>
</dbReference>
<dbReference type="InterPro" id="IPR054364">
    <property type="entry name" value="Ca3427-like_PBP2"/>
</dbReference>
<protein>
    <submittedName>
        <fullName evidence="5">Substrate-binding domain-containing protein</fullName>
    </submittedName>
</protein>
<reference evidence="5 6" key="1">
    <citation type="journal article" date="2023" name="Int. J. Syst. Evol. Microbiol.">
        <title>Winogradskyella bathintestinalis sp. nov., isolated from the intestine of the deep-sea loosejaw dragonfish, Malacosteus niger.</title>
        <authorList>
            <person name="Uniacke-Lowe S."/>
            <person name="Johnson C.N."/>
            <person name="Stanton C."/>
            <person name="Hill C."/>
            <person name="Ross P."/>
        </authorList>
    </citation>
    <scope>NUCLEOTIDE SEQUENCE [LARGE SCALE GENOMIC DNA]</scope>
    <source>
        <strain evidence="5 6">APC 3343</strain>
    </source>
</reference>
<keyword evidence="6" id="KW-1185">Reference proteome</keyword>
<dbReference type="RefSeq" id="WP_290207305.1">
    <property type="nucleotide sequence ID" value="NZ_JASDDK010000005.1"/>
</dbReference>
<dbReference type="SUPFAM" id="SSF53850">
    <property type="entry name" value="Periplasmic binding protein-like II"/>
    <property type="match status" value="1"/>
</dbReference>
<dbReference type="EMBL" id="JASDDK010000005">
    <property type="protein sequence ID" value="MDN3493636.1"/>
    <property type="molecule type" value="Genomic_DNA"/>
</dbReference>
<keyword evidence="3" id="KW-0732">Signal</keyword>
<comment type="similarity">
    <text evidence="2">Belongs to the bacterial solute-binding protein SsuA/TauA family.</text>
</comment>